<gene>
    <name evidence="2" type="ORF">EVAR_66336_1</name>
</gene>
<dbReference type="Proteomes" id="UP000299102">
    <property type="component" value="Unassembled WGS sequence"/>
</dbReference>
<accession>A0A4C1Z2N0</accession>
<keyword evidence="3" id="KW-1185">Reference proteome</keyword>
<reference evidence="2 3" key="1">
    <citation type="journal article" date="2019" name="Commun. Biol.">
        <title>The bagworm genome reveals a unique fibroin gene that provides high tensile strength.</title>
        <authorList>
            <person name="Kono N."/>
            <person name="Nakamura H."/>
            <person name="Ohtoshi R."/>
            <person name="Tomita M."/>
            <person name="Numata K."/>
            <person name="Arakawa K."/>
        </authorList>
    </citation>
    <scope>NUCLEOTIDE SEQUENCE [LARGE SCALE GENOMIC DNA]</scope>
</reference>
<organism evidence="2 3">
    <name type="scientific">Eumeta variegata</name>
    <name type="common">Bagworm moth</name>
    <name type="synonym">Eumeta japonica</name>
    <dbReference type="NCBI Taxonomy" id="151549"/>
    <lineage>
        <taxon>Eukaryota</taxon>
        <taxon>Metazoa</taxon>
        <taxon>Ecdysozoa</taxon>
        <taxon>Arthropoda</taxon>
        <taxon>Hexapoda</taxon>
        <taxon>Insecta</taxon>
        <taxon>Pterygota</taxon>
        <taxon>Neoptera</taxon>
        <taxon>Endopterygota</taxon>
        <taxon>Lepidoptera</taxon>
        <taxon>Glossata</taxon>
        <taxon>Ditrysia</taxon>
        <taxon>Tineoidea</taxon>
        <taxon>Psychidae</taxon>
        <taxon>Oiketicinae</taxon>
        <taxon>Eumeta</taxon>
    </lineage>
</organism>
<feature type="region of interest" description="Disordered" evidence="1">
    <location>
        <begin position="1"/>
        <end position="41"/>
    </location>
</feature>
<feature type="region of interest" description="Disordered" evidence="1">
    <location>
        <begin position="68"/>
        <end position="98"/>
    </location>
</feature>
<name>A0A4C1Z2N0_EUMVA</name>
<feature type="compositionally biased region" description="Basic and acidic residues" evidence="1">
    <location>
        <begin position="25"/>
        <end position="41"/>
    </location>
</feature>
<comment type="caution">
    <text evidence="2">The sequence shown here is derived from an EMBL/GenBank/DDBJ whole genome shotgun (WGS) entry which is preliminary data.</text>
</comment>
<evidence type="ECO:0000313" key="2">
    <source>
        <dbReference type="EMBL" id="GBP81790.1"/>
    </source>
</evidence>
<evidence type="ECO:0000256" key="1">
    <source>
        <dbReference type="SAM" id="MobiDB-lite"/>
    </source>
</evidence>
<dbReference type="AlphaFoldDB" id="A0A4C1Z2N0"/>
<sequence>MDCNSYGGAAGREDAAALPPAPPEAGRDAEPEPHERRFRPIEYSRRLDVGSYGARTLHRCARLHAYETRGRREGPADETGRGEERATGTHSLDETNGGSSYSVSVFSENVDIIGRVIASKLAKLQPTIGRPVCVSLLLQDGFATVAIFGYCGGGEDLFDWNSCPSSGGLV</sequence>
<feature type="compositionally biased region" description="Basic and acidic residues" evidence="1">
    <location>
        <begin position="68"/>
        <end position="93"/>
    </location>
</feature>
<protein>
    <submittedName>
        <fullName evidence="2">Uncharacterized protein</fullName>
    </submittedName>
</protein>
<proteinExistence type="predicted"/>
<evidence type="ECO:0000313" key="3">
    <source>
        <dbReference type="Proteomes" id="UP000299102"/>
    </source>
</evidence>
<dbReference type="EMBL" id="BGZK01001530">
    <property type="protein sequence ID" value="GBP81790.1"/>
    <property type="molecule type" value="Genomic_DNA"/>
</dbReference>